<dbReference type="AlphaFoldDB" id="A0A1C3KK00"/>
<name>A0A1C3KK00_PLAOA</name>
<sequence length="343" mass="40199">MNASYRITECTLNENDLQANVFDEQWKEATKFSEFSNAALLPRKIDNMEKWITNFKEKLITIYQNNVLGDLSSIQDKRCRDLNYYINYVLYYIPQVNENIGKTPEIMESFQDFMNGIFSFWGSLGSVAKFKCKREQRDYTDKMHLIKLLDDYCENRNAFRTRLKEYNKTTCCKYAKHVNEMKRSFHEYILNQHVSKEEDDFHIEDNCTLKEFGKTFPNVTCNNDDMSEVESDDLLIPYETGYLYGSQQHMPSAIHTEDSLSSSPTKIALTSASTLLGACLSGLYLYRNSFLGSMFRNFQNKYNISHEDTYEEVNGIFSENPSHYVNTLQENDRFNIAYDTMNN</sequence>
<dbReference type="VEuPathDB" id="PlasmoDB:POWCR01_000199300"/>
<dbReference type="Proteomes" id="UP000243200">
    <property type="component" value="Unassembled WGS sequence"/>
</dbReference>
<dbReference type="VEuPathDB" id="PlasmoDB:PocGH01_00053600"/>
<evidence type="ECO:0000313" key="2">
    <source>
        <dbReference type="Proteomes" id="UP000243200"/>
    </source>
</evidence>
<protein>
    <submittedName>
        <fullName evidence="1">PIR protein</fullName>
    </submittedName>
</protein>
<organism evidence="1 2">
    <name type="scientific">Plasmodium ovale</name>
    <name type="common">malaria parasite P. ovale</name>
    <dbReference type="NCBI Taxonomy" id="36330"/>
    <lineage>
        <taxon>Eukaryota</taxon>
        <taxon>Sar</taxon>
        <taxon>Alveolata</taxon>
        <taxon>Apicomplexa</taxon>
        <taxon>Aconoidasida</taxon>
        <taxon>Haemosporida</taxon>
        <taxon>Plasmodiidae</taxon>
        <taxon>Plasmodium</taxon>
        <taxon>Plasmodium (Plasmodium)</taxon>
    </lineage>
</organism>
<accession>A0A1C3KK00</accession>
<dbReference type="OrthoDB" id="10286901at2759"/>
<gene>
    <name evidence="1" type="primary">PowCR01_000199300</name>
    <name evidence="1" type="ORF">POWCR01_000199300</name>
</gene>
<dbReference type="EMBL" id="FLRJ01000667">
    <property type="protein sequence ID" value="SBT74271.1"/>
    <property type="molecule type" value="Genomic_DNA"/>
</dbReference>
<proteinExistence type="predicted"/>
<evidence type="ECO:0000313" key="1">
    <source>
        <dbReference type="EMBL" id="SBT74271.1"/>
    </source>
</evidence>
<reference evidence="1 2" key="1">
    <citation type="submission" date="2016-06" db="EMBL/GenBank/DDBJ databases">
        <authorList>
            <consortium name="Pathogen Informatics"/>
        </authorList>
    </citation>
    <scope>NUCLEOTIDE SEQUENCE [LARGE SCALE GENOMIC DNA]</scope>
</reference>